<dbReference type="InterPro" id="IPR007630">
    <property type="entry name" value="RNA_pol_sigma70_r4"/>
</dbReference>
<name>A0ABS7WHU7_9SPHN</name>
<keyword evidence="4 6" id="KW-0238">DNA-binding</keyword>
<keyword evidence="3 6" id="KW-0731">Sigma factor</keyword>
<protein>
    <recommendedName>
        <fullName evidence="6">RNA polymerase sigma factor</fullName>
    </recommendedName>
</protein>
<keyword evidence="10" id="KW-1185">Reference proteome</keyword>
<feature type="domain" description="RNA polymerase sigma-70 region 2" evidence="7">
    <location>
        <begin position="25"/>
        <end position="92"/>
    </location>
</feature>
<dbReference type="Pfam" id="PF04542">
    <property type="entry name" value="Sigma70_r2"/>
    <property type="match status" value="1"/>
</dbReference>
<evidence type="ECO:0000256" key="2">
    <source>
        <dbReference type="ARBA" id="ARBA00023015"/>
    </source>
</evidence>
<dbReference type="SUPFAM" id="SSF88946">
    <property type="entry name" value="Sigma2 domain of RNA polymerase sigma factors"/>
    <property type="match status" value="1"/>
</dbReference>
<dbReference type="InterPro" id="IPR013325">
    <property type="entry name" value="RNA_pol_sigma_r2"/>
</dbReference>
<dbReference type="CDD" id="cd06171">
    <property type="entry name" value="Sigma70_r4"/>
    <property type="match status" value="1"/>
</dbReference>
<dbReference type="RefSeq" id="WP_088713332.1">
    <property type="nucleotide sequence ID" value="NZ_JAGSGB010000001.1"/>
</dbReference>
<dbReference type="Gene3D" id="1.10.1740.10">
    <property type="match status" value="1"/>
</dbReference>
<evidence type="ECO:0000256" key="4">
    <source>
        <dbReference type="ARBA" id="ARBA00023125"/>
    </source>
</evidence>
<dbReference type="SUPFAM" id="SSF88659">
    <property type="entry name" value="Sigma3 and sigma4 domains of RNA polymerase sigma factors"/>
    <property type="match status" value="1"/>
</dbReference>
<dbReference type="InterPro" id="IPR014284">
    <property type="entry name" value="RNA_pol_sigma-70_dom"/>
</dbReference>
<dbReference type="Proteomes" id="UP000824621">
    <property type="component" value="Unassembled WGS sequence"/>
</dbReference>
<evidence type="ECO:0000256" key="3">
    <source>
        <dbReference type="ARBA" id="ARBA00023082"/>
    </source>
</evidence>
<proteinExistence type="inferred from homology"/>
<evidence type="ECO:0000256" key="5">
    <source>
        <dbReference type="ARBA" id="ARBA00023163"/>
    </source>
</evidence>
<evidence type="ECO:0000259" key="7">
    <source>
        <dbReference type="Pfam" id="PF04542"/>
    </source>
</evidence>
<evidence type="ECO:0000259" key="8">
    <source>
        <dbReference type="Pfam" id="PF04545"/>
    </source>
</evidence>
<keyword evidence="5 6" id="KW-0804">Transcription</keyword>
<evidence type="ECO:0000313" key="9">
    <source>
        <dbReference type="EMBL" id="MBZ6377539.1"/>
    </source>
</evidence>
<dbReference type="InterPro" id="IPR036388">
    <property type="entry name" value="WH-like_DNA-bd_sf"/>
</dbReference>
<accession>A0ABS7WHU7</accession>
<dbReference type="NCBIfam" id="TIGR02937">
    <property type="entry name" value="sigma70-ECF"/>
    <property type="match status" value="1"/>
</dbReference>
<gene>
    <name evidence="9" type="ORF">KCN53_02690</name>
</gene>
<dbReference type="Pfam" id="PF04545">
    <property type="entry name" value="Sigma70_r4"/>
    <property type="match status" value="1"/>
</dbReference>
<reference evidence="9 10" key="1">
    <citation type="submission" date="2021-04" db="EMBL/GenBank/DDBJ databases">
        <authorList>
            <person name="Pira H."/>
            <person name="Risdian C."/>
            <person name="Wink J."/>
        </authorList>
    </citation>
    <scope>NUCLEOTIDE SEQUENCE [LARGE SCALE GENOMIC DNA]</scope>
    <source>
        <strain evidence="9 10">DSM 107782</strain>
    </source>
</reference>
<evidence type="ECO:0000313" key="10">
    <source>
        <dbReference type="Proteomes" id="UP000824621"/>
    </source>
</evidence>
<evidence type="ECO:0000256" key="6">
    <source>
        <dbReference type="RuleBase" id="RU000716"/>
    </source>
</evidence>
<dbReference type="InterPro" id="IPR013324">
    <property type="entry name" value="RNA_pol_sigma_r3/r4-like"/>
</dbReference>
<dbReference type="PANTHER" id="PTHR43133">
    <property type="entry name" value="RNA POLYMERASE ECF-TYPE SIGMA FACTO"/>
    <property type="match status" value="1"/>
</dbReference>
<dbReference type="PROSITE" id="PS01063">
    <property type="entry name" value="SIGMA70_ECF"/>
    <property type="match status" value="1"/>
</dbReference>
<dbReference type="InterPro" id="IPR000838">
    <property type="entry name" value="RNA_pol_sigma70_ECF_CS"/>
</dbReference>
<feature type="domain" description="RNA polymerase sigma-70 region 4" evidence="8">
    <location>
        <begin position="127"/>
        <end position="176"/>
    </location>
</feature>
<sequence length="180" mass="20290">MERSDDLAELLTALASGDRNALSPLYSRTSAKLFGVILPIVKDRDEAEEILQQVYVSVWKGARTYDSGKGAVITWLCTIARNRAIDWMRKESSTPPFAMWDRSVADQSPNAEALAFQADEERLLAECLDSLEDRHRSAIHRAFFEGATYATLAKRDSVPLGTMKSRIRRTLLRLKECLEP</sequence>
<comment type="caution">
    <text evidence="9">The sequence shown here is derived from an EMBL/GenBank/DDBJ whole genome shotgun (WGS) entry which is preliminary data.</text>
</comment>
<dbReference type="InterPro" id="IPR039425">
    <property type="entry name" value="RNA_pol_sigma-70-like"/>
</dbReference>
<dbReference type="PANTHER" id="PTHR43133:SF62">
    <property type="entry name" value="RNA POLYMERASE SIGMA FACTOR SIGZ"/>
    <property type="match status" value="1"/>
</dbReference>
<keyword evidence="2 6" id="KW-0805">Transcription regulation</keyword>
<dbReference type="InterPro" id="IPR007627">
    <property type="entry name" value="RNA_pol_sigma70_r2"/>
</dbReference>
<dbReference type="Gene3D" id="1.10.10.10">
    <property type="entry name" value="Winged helix-like DNA-binding domain superfamily/Winged helix DNA-binding domain"/>
    <property type="match status" value="1"/>
</dbReference>
<evidence type="ECO:0000256" key="1">
    <source>
        <dbReference type="ARBA" id="ARBA00010641"/>
    </source>
</evidence>
<dbReference type="EMBL" id="JAGSGB010000001">
    <property type="protein sequence ID" value="MBZ6377539.1"/>
    <property type="molecule type" value="Genomic_DNA"/>
</dbReference>
<comment type="similarity">
    <text evidence="1 6">Belongs to the sigma-70 factor family. ECF subfamily.</text>
</comment>
<organism evidence="9 10">
    <name type="scientific">Pacificimonas aurantium</name>
    <dbReference type="NCBI Taxonomy" id="1250540"/>
    <lineage>
        <taxon>Bacteria</taxon>
        <taxon>Pseudomonadati</taxon>
        <taxon>Pseudomonadota</taxon>
        <taxon>Alphaproteobacteria</taxon>
        <taxon>Sphingomonadales</taxon>
        <taxon>Sphingosinicellaceae</taxon>
        <taxon>Pacificimonas</taxon>
    </lineage>
</organism>